<comment type="caution">
    <text evidence="3">The sequence shown here is derived from an EMBL/GenBank/DDBJ whole genome shotgun (WGS) entry which is preliminary data.</text>
</comment>
<dbReference type="PANTHER" id="PTHR48258">
    <property type="entry name" value="DUF4218 DOMAIN-CONTAINING PROTEIN-RELATED"/>
    <property type="match status" value="1"/>
</dbReference>
<evidence type="ECO:0000313" key="3">
    <source>
        <dbReference type="EMBL" id="RDX67809.1"/>
    </source>
</evidence>
<sequence>MSSINRGVYVRGTNSQLEYDFYGNLSDIIQLEYTGFPIMKLVLFKCDWFDNTPNIGTKVHNKYEIVEVWASRRYNKAYDLFIFAQQAEQVYYTPYPEGHHSWLALIKTKIEQEALYQDNDFVGLQVVFHIDPNIINESLTDIDGGGEEADKQLLDQTEYDEQNEDEYITTQIPISYITRFGVMVNKGISDDHMPLNRGRSHGVSRRGQPTINSPTFINHISTSKSTVPIHQGILPTIEEEPQPTHVGNVVVTPSTLQDSFTPDY</sequence>
<gene>
    <name evidence="3" type="ORF">CR513_53268</name>
</gene>
<feature type="domain" description="DUF4216" evidence="2">
    <location>
        <begin position="29"/>
        <end position="103"/>
    </location>
</feature>
<dbReference type="OrthoDB" id="1435532at2759"/>
<dbReference type="Proteomes" id="UP000257109">
    <property type="component" value="Unassembled WGS sequence"/>
</dbReference>
<accession>A0A371EPG1</accession>
<evidence type="ECO:0000313" key="4">
    <source>
        <dbReference type="Proteomes" id="UP000257109"/>
    </source>
</evidence>
<evidence type="ECO:0000259" key="2">
    <source>
        <dbReference type="Pfam" id="PF13952"/>
    </source>
</evidence>
<dbReference type="EMBL" id="QJKJ01012825">
    <property type="protein sequence ID" value="RDX67809.1"/>
    <property type="molecule type" value="Genomic_DNA"/>
</dbReference>
<protein>
    <recommendedName>
        <fullName evidence="2">DUF4216 domain-containing protein</fullName>
    </recommendedName>
</protein>
<name>A0A371EPG1_MUCPR</name>
<proteinExistence type="predicted"/>
<dbReference type="AlphaFoldDB" id="A0A371EPG1"/>
<feature type="non-terminal residue" evidence="3">
    <location>
        <position position="1"/>
    </location>
</feature>
<evidence type="ECO:0000256" key="1">
    <source>
        <dbReference type="SAM" id="MobiDB-lite"/>
    </source>
</evidence>
<feature type="region of interest" description="Disordered" evidence="1">
    <location>
        <begin position="191"/>
        <end position="213"/>
    </location>
</feature>
<organism evidence="3 4">
    <name type="scientific">Mucuna pruriens</name>
    <name type="common">Velvet bean</name>
    <name type="synonym">Dolichos pruriens</name>
    <dbReference type="NCBI Taxonomy" id="157652"/>
    <lineage>
        <taxon>Eukaryota</taxon>
        <taxon>Viridiplantae</taxon>
        <taxon>Streptophyta</taxon>
        <taxon>Embryophyta</taxon>
        <taxon>Tracheophyta</taxon>
        <taxon>Spermatophyta</taxon>
        <taxon>Magnoliopsida</taxon>
        <taxon>eudicotyledons</taxon>
        <taxon>Gunneridae</taxon>
        <taxon>Pentapetalae</taxon>
        <taxon>rosids</taxon>
        <taxon>fabids</taxon>
        <taxon>Fabales</taxon>
        <taxon>Fabaceae</taxon>
        <taxon>Papilionoideae</taxon>
        <taxon>50 kb inversion clade</taxon>
        <taxon>NPAAA clade</taxon>
        <taxon>indigoferoid/millettioid clade</taxon>
        <taxon>Phaseoleae</taxon>
        <taxon>Mucuna</taxon>
    </lineage>
</organism>
<keyword evidence="4" id="KW-1185">Reference proteome</keyword>
<reference evidence="3" key="1">
    <citation type="submission" date="2018-05" db="EMBL/GenBank/DDBJ databases">
        <title>Draft genome of Mucuna pruriens seed.</title>
        <authorList>
            <person name="Nnadi N.E."/>
            <person name="Vos R."/>
            <person name="Hasami M.H."/>
            <person name="Devisetty U.K."/>
            <person name="Aguiy J.C."/>
        </authorList>
    </citation>
    <scope>NUCLEOTIDE SEQUENCE [LARGE SCALE GENOMIC DNA]</scope>
    <source>
        <strain evidence="3">JCA_2017</strain>
    </source>
</reference>
<dbReference type="Pfam" id="PF13952">
    <property type="entry name" value="DUF4216"/>
    <property type="match status" value="1"/>
</dbReference>
<dbReference type="PANTHER" id="PTHR48258:SF11">
    <property type="entry name" value="TDCA1-ORF2 PROTEIN"/>
    <property type="match status" value="1"/>
</dbReference>
<dbReference type="InterPro" id="IPR025312">
    <property type="entry name" value="DUF4216"/>
</dbReference>